<gene>
    <name evidence="1" type="ORF">B5D82_01910</name>
</gene>
<reference evidence="1 2" key="1">
    <citation type="submission" date="2017-08" db="EMBL/GenBank/DDBJ databases">
        <title>Complete genome of Colwellia sp. NB097-1, a psychrophile bacterium ioslated from Bering Sea.</title>
        <authorList>
            <person name="Chen X."/>
        </authorList>
    </citation>
    <scope>NUCLEOTIDE SEQUENCE [LARGE SCALE GENOMIC DNA]</scope>
    <source>
        <strain evidence="1 2">NB097-1</strain>
    </source>
</reference>
<dbReference type="InterPro" id="IPR029044">
    <property type="entry name" value="Nucleotide-diphossugar_trans"/>
</dbReference>
<dbReference type="EMBL" id="CP020465">
    <property type="protein sequence ID" value="ASP46642.1"/>
    <property type="molecule type" value="Genomic_DNA"/>
</dbReference>
<dbReference type="SUPFAM" id="SSF53448">
    <property type="entry name" value="Nucleotide-diphospho-sugar transferases"/>
    <property type="match status" value="1"/>
</dbReference>
<dbReference type="RefSeq" id="WP_081148776.1">
    <property type="nucleotide sequence ID" value="NZ_CP020465.1"/>
</dbReference>
<keyword evidence="2" id="KW-1185">Reference proteome</keyword>
<name>A0A222G4H7_9GAMM</name>
<dbReference type="AlphaFoldDB" id="A0A222G4H7"/>
<protein>
    <recommendedName>
        <fullName evidence="3">Glycosyltransferase 2-like domain-containing protein</fullName>
    </recommendedName>
</protein>
<dbReference type="Proteomes" id="UP000202259">
    <property type="component" value="Chromosome"/>
</dbReference>
<dbReference type="Gene3D" id="3.90.550.10">
    <property type="entry name" value="Spore Coat Polysaccharide Biosynthesis Protein SpsA, Chain A"/>
    <property type="match status" value="1"/>
</dbReference>
<dbReference type="OrthoDB" id="5180856at2"/>
<evidence type="ECO:0000313" key="2">
    <source>
        <dbReference type="Proteomes" id="UP000202259"/>
    </source>
</evidence>
<evidence type="ECO:0008006" key="3">
    <source>
        <dbReference type="Google" id="ProtNLM"/>
    </source>
</evidence>
<organism evidence="1 2">
    <name type="scientific">Cognaticolwellia beringensis</name>
    <dbReference type="NCBI Taxonomy" id="1967665"/>
    <lineage>
        <taxon>Bacteria</taxon>
        <taxon>Pseudomonadati</taxon>
        <taxon>Pseudomonadota</taxon>
        <taxon>Gammaproteobacteria</taxon>
        <taxon>Alteromonadales</taxon>
        <taxon>Colwelliaceae</taxon>
        <taxon>Cognaticolwellia</taxon>
    </lineage>
</organism>
<sequence length="302" mass="35086">MLADVIIFGFNRSDLIEQLLSNLVKCTLANESNVHIFIDGPRNTSDENERDKIRAFLERTNFPFKSTNINYSPVNKGLAKSLTEGISSVFLNTDKVIVLEDDLIIASDFLLYMNKSLDFYDENKRVGSISGYSININYPTEKDNFFHPRPCSWGWATWKDRWQECDWNYDVGGVIGRLLLWIKTRKAGQDVYRMYRHNELGKINSWAILWTISNINSNLLTSYPTKSRVINSGFNENATHCKSDNPFPSKLYSETSVKLDFCNKTKLDPKILKKYNFYFSNIYKVLFRLKLPPFLSKLINYP</sequence>
<proteinExistence type="predicted"/>
<evidence type="ECO:0000313" key="1">
    <source>
        <dbReference type="EMBL" id="ASP46642.1"/>
    </source>
</evidence>
<dbReference type="KEGG" id="cber:B5D82_01910"/>
<accession>A0A222G4H7</accession>